<dbReference type="Proteomes" id="UP000828048">
    <property type="component" value="Chromosome 6"/>
</dbReference>
<reference evidence="1 2" key="1">
    <citation type="journal article" date="2021" name="Hortic Res">
        <title>High-quality reference genome and annotation aids understanding of berry development for evergreen blueberry (Vaccinium darrowii).</title>
        <authorList>
            <person name="Yu J."/>
            <person name="Hulse-Kemp A.M."/>
            <person name="Babiker E."/>
            <person name="Staton M."/>
        </authorList>
    </citation>
    <scope>NUCLEOTIDE SEQUENCE [LARGE SCALE GENOMIC DNA]</scope>
    <source>
        <strain evidence="2">cv. NJ 8807/NJ 8810</strain>
        <tissue evidence="1">Young leaf</tissue>
    </source>
</reference>
<evidence type="ECO:0000313" key="1">
    <source>
        <dbReference type="EMBL" id="KAH7836562.1"/>
    </source>
</evidence>
<sequence>MKIPSTTALLAMHGISSRRPPLATPPPSSYLTYERETDMLFLRCMYGRGRSLAKELRSVKHDYCSWKDQLQSGTPFHKVSNDRSFPYGDSLVELVRFIRNVFEHIIEADLLKKRHNKYIGNSPFSLWLEEKFVENEITKLFPHLLVALYLNLYEANIITLD</sequence>
<keyword evidence="2" id="KW-1185">Reference proteome</keyword>
<protein>
    <submittedName>
        <fullName evidence="1">Uncharacterized protein</fullName>
    </submittedName>
</protein>
<gene>
    <name evidence="1" type="ORF">Vadar_002906</name>
</gene>
<comment type="caution">
    <text evidence="1">The sequence shown here is derived from an EMBL/GenBank/DDBJ whole genome shotgun (WGS) entry which is preliminary data.</text>
</comment>
<evidence type="ECO:0000313" key="2">
    <source>
        <dbReference type="Proteomes" id="UP000828048"/>
    </source>
</evidence>
<proteinExistence type="predicted"/>
<organism evidence="1 2">
    <name type="scientific">Vaccinium darrowii</name>
    <dbReference type="NCBI Taxonomy" id="229202"/>
    <lineage>
        <taxon>Eukaryota</taxon>
        <taxon>Viridiplantae</taxon>
        <taxon>Streptophyta</taxon>
        <taxon>Embryophyta</taxon>
        <taxon>Tracheophyta</taxon>
        <taxon>Spermatophyta</taxon>
        <taxon>Magnoliopsida</taxon>
        <taxon>eudicotyledons</taxon>
        <taxon>Gunneridae</taxon>
        <taxon>Pentapetalae</taxon>
        <taxon>asterids</taxon>
        <taxon>Ericales</taxon>
        <taxon>Ericaceae</taxon>
        <taxon>Vaccinioideae</taxon>
        <taxon>Vaccinieae</taxon>
        <taxon>Vaccinium</taxon>
    </lineage>
</organism>
<accession>A0ACB7X6X9</accession>
<name>A0ACB7X6X9_9ERIC</name>
<dbReference type="EMBL" id="CM037156">
    <property type="protein sequence ID" value="KAH7836562.1"/>
    <property type="molecule type" value="Genomic_DNA"/>
</dbReference>